<dbReference type="AlphaFoldDB" id="A0A840REZ1"/>
<protein>
    <submittedName>
        <fullName evidence="1">Uncharacterized protein</fullName>
    </submittedName>
</protein>
<gene>
    <name evidence="1" type="ORF">HNQ50_001689</name>
</gene>
<sequence>MQHARLCHYGPIVQMRGLQRGPPFGGERARPVQARAGLAPARAQCALTLPPGTAALGSGGFATMAQAFFAASGNTPRTGFSPACSGGR</sequence>
<reference evidence="1 2" key="1">
    <citation type="submission" date="2020-08" db="EMBL/GenBank/DDBJ databases">
        <title>Genomic Encyclopedia of Type Strains, Phase IV (KMG-IV): sequencing the most valuable type-strain genomes for metagenomic binning, comparative biology and taxonomic classification.</title>
        <authorList>
            <person name="Goeker M."/>
        </authorList>
    </citation>
    <scope>NUCLEOTIDE SEQUENCE [LARGE SCALE GENOMIC DNA]</scope>
    <source>
        <strain evidence="1 2">DSM 18233</strain>
    </source>
</reference>
<dbReference type="Proteomes" id="UP000543030">
    <property type="component" value="Unassembled WGS sequence"/>
</dbReference>
<proteinExistence type="predicted"/>
<keyword evidence="2" id="KW-1185">Reference proteome</keyword>
<evidence type="ECO:0000313" key="1">
    <source>
        <dbReference type="EMBL" id="MBB5190966.1"/>
    </source>
</evidence>
<dbReference type="EMBL" id="JACHHN010000003">
    <property type="protein sequence ID" value="MBB5190966.1"/>
    <property type="molecule type" value="Genomic_DNA"/>
</dbReference>
<organism evidence="1 2">
    <name type="scientific">Silvimonas terrae</name>
    <dbReference type="NCBI Taxonomy" id="300266"/>
    <lineage>
        <taxon>Bacteria</taxon>
        <taxon>Pseudomonadati</taxon>
        <taxon>Pseudomonadota</taxon>
        <taxon>Betaproteobacteria</taxon>
        <taxon>Neisseriales</taxon>
        <taxon>Chitinibacteraceae</taxon>
        <taxon>Silvimonas</taxon>
    </lineage>
</organism>
<evidence type="ECO:0000313" key="2">
    <source>
        <dbReference type="Proteomes" id="UP000543030"/>
    </source>
</evidence>
<accession>A0A840REZ1</accession>
<name>A0A840REZ1_9NEIS</name>
<comment type="caution">
    <text evidence="1">The sequence shown here is derived from an EMBL/GenBank/DDBJ whole genome shotgun (WGS) entry which is preliminary data.</text>
</comment>